<keyword evidence="2" id="KW-1133">Transmembrane helix</keyword>
<feature type="region of interest" description="Disordered" evidence="1">
    <location>
        <begin position="1"/>
        <end position="26"/>
    </location>
</feature>
<evidence type="ECO:0000256" key="2">
    <source>
        <dbReference type="SAM" id="Phobius"/>
    </source>
</evidence>
<comment type="caution">
    <text evidence="3">The sequence shown here is derived from an EMBL/GenBank/DDBJ whole genome shotgun (WGS) entry which is preliminary data.</text>
</comment>
<dbReference type="Proteomes" id="UP000263517">
    <property type="component" value="Unassembled WGS sequence"/>
</dbReference>
<gene>
    <name evidence="3" type="ORF">DCW74_14350</name>
</gene>
<dbReference type="EMBL" id="DNAN01000505">
    <property type="protein sequence ID" value="HAW76900.1"/>
    <property type="molecule type" value="Genomic_DNA"/>
</dbReference>
<proteinExistence type="predicted"/>
<protein>
    <submittedName>
        <fullName evidence="3">Uncharacterized protein</fullName>
    </submittedName>
</protein>
<organism evidence="3 4">
    <name type="scientific">Alteromonas australica</name>
    <dbReference type="NCBI Taxonomy" id="589873"/>
    <lineage>
        <taxon>Bacteria</taxon>
        <taxon>Pseudomonadati</taxon>
        <taxon>Pseudomonadota</taxon>
        <taxon>Gammaproteobacteria</taxon>
        <taxon>Alteromonadales</taxon>
        <taxon>Alteromonadaceae</taxon>
        <taxon>Alteromonas/Salinimonas group</taxon>
        <taxon>Alteromonas</taxon>
    </lineage>
</organism>
<keyword evidence="2" id="KW-0812">Transmembrane</keyword>
<evidence type="ECO:0000256" key="1">
    <source>
        <dbReference type="SAM" id="MobiDB-lite"/>
    </source>
</evidence>
<feature type="transmembrane region" description="Helical" evidence="2">
    <location>
        <begin position="59"/>
        <end position="81"/>
    </location>
</feature>
<evidence type="ECO:0000313" key="4">
    <source>
        <dbReference type="Proteomes" id="UP000263517"/>
    </source>
</evidence>
<keyword evidence="2" id="KW-0472">Membrane</keyword>
<dbReference type="AlphaFoldDB" id="A0A350P6I3"/>
<reference evidence="3 4" key="1">
    <citation type="journal article" date="2018" name="Nat. Biotechnol.">
        <title>A standardized bacterial taxonomy based on genome phylogeny substantially revises the tree of life.</title>
        <authorList>
            <person name="Parks D.H."/>
            <person name="Chuvochina M."/>
            <person name="Waite D.W."/>
            <person name="Rinke C."/>
            <person name="Skarshewski A."/>
            <person name="Chaumeil P.A."/>
            <person name="Hugenholtz P."/>
        </authorList>
    </citation>
    <scope>NUCLEOTIDE SEQUENCE [LARGE SCALE GENOMIC DNA]</scope>
    <source>
        <strain evidence="3">UBA11978</strain>
    </source>
</reference>
<sequence>MNPKDYDGDGKISIEEEQASDQHDKQETQRYMAIAAFVLMVGITIVLCTPIIGDDRIKALSGLISSMYFALSSLCGCYMGFTTWANKK</sequence>
<evidence type="ECO:0000313" key="3">
    <source>
        <dbReference type="EMBL" id="HAW76900.1"/>
    </source>
</evidence>
<name>A0A350P6I3_9ALTE</name>
<accession>A0A350P6I3</accession>
<feature type="transmembrane region" description="Helical" evidence="2">
    <location>
        <begin position="31"/>
        <end position="53"/>
    </location>
</feature>